<reference evidence="1" key="2">
    <citation type="journal article" date="2021" name="PeerJ">
        <title>Extensive microbial diversity within the chicken gut microbiome revealed by metagenomics and culture.</title>
        <authorList>
            <person name="Gilroy R."/>
            <person name="Ravi A."/>
            <person name="Getino M."/>
            <person name="Pursley I."/>
            <person name="Horton D.L."/>
            <person name="Alikhan N.F."/>
            <person name="Baker D."/>
            <person name="Gharbi K."/>
            <person name="Hall N."/>
            <person name="Watson M."/>
            <person name="Adriaenssens E.M."/>
            <person name="Foster-Nyarko E."/>
            <person name="Jarju S."/>
            <person name="Secka A."/>
            <person name="Antonio M."/>
            <person name="Oren A."/>
            <person name="Chaudhuri R.R."/>
            <person name="La Ragione R."/>
            <person name="Hildebrand F."/>
            <person name="Pallen M.J."/>
        </authorList>
    </citation>
    <scope>NUCLEOTIDE SEQUENCE</scope>
    <source>
        <strain evidence="1">13766</strain>
    </source>
</reference>
<evidence type="ECO:0008006" key="3">
    <source>
        <dbReference type="Google" id="ProtNLM"/>
    </source>
</evidence>
<dbReference type="InterPro" id="IPR008928">
    <property type="entry name" value="6-hairpin_glycosidase_sf"/>
</dbReference>
<comment type="caution">
    <text evidence="1">The sequence shown here is derived from an EMBL/GenBank/DDBJ whole genome shotgun (WGS) entry which is preliminary data.</text>
</comment>
<accession>A0A9D1G0R0</accession>
<dbReference type="SUPFAM" id="SSF48208">
    <property type="entry name" value="Six-hairpin glycosidases"/>
    <property type="match status" value="1"/>
</dbReference>
<dbReference type="Proteomes" id="UP000824140">
    <property type="component" value="Unassembled WGS sequence"/>
</dbReference>
<evidence type="ECO:0000313" key="1">
    <source>
        <dbReference type="EMBL" id="HIS92345.1"/>
    </source>
</evidence>
<dbReference type="AlphaFoldDB" id="A0A9D1G0R0"/>
<gene>
    <name evidence="1" type="ORF">IAA84_04940</name>
</gene>
<dbReference type="EMBL" id="DVJN01000097">
    <property type="protein sequence ID" value="HIS92345.1"/>
    <property type="molecule type" value="Genomic_DNA"/>
</dbReference>
<protein>
    <recommendedName>
        <fullName evidence="3">Alpha-L-rhamnosidase six-hairpin glycosidase domain-containing protein</fullName>
    </recommendedName>
</protein>
<dbReference type="GO" id="GO:0005975">
    <property type="term" value="P:carbohydrate metabolic process"/>
    <property type="evidence" value="ECO:0007669"/>
    <property type="project" value="InterPro"/>
</dbReference>
<proteinExistence type="predicted"/>
<organism evidence="1 2">
    <name type="scientific">Candidatus Alectryocaccomicrobium excrementavium</name>
    <dbReference type="NCBI Taxonomy" id="2840668"/>
    <lineage>
        <taxon>Bacteria</taxon>
        <taxon>Bacillati</taxon>
        <taxon>Bacillota</taxon>
        <taxon>Clostridia</taxon>
        <taxon>Candidatus Alectryocaccomicrobium</taxon>
    </lineage>
</organism>
<evidence type="ECO:0000313" key="2">
    <source>
        <dbReference type="Proteomes" id="UP000824140"/>
    </source>
</evidence>
<dbReference type="InterPro" id="IPR012341">
    <property type="entry name" value="6hp_glycosidase-like_sf"/>
</dbReference>
<reference evidence="1" key="1">
    <citation type="submission" date="2020-10" db="EMBL/GenBank/DDBJ databases">
        <authorList>
            <person name="Gilroy R."/>
        </authorList>
    </citation>
    <scope>NUCLEOTIDE SEQUENCE</scope>
    <source>
        <strain evidence="1">13766</strain>
    </source>
</reference>
<name>A0A9D1G0R0_9FIRM</name>
<dbReference type="Gene3D" id="1.50.10.10">
    <property type="match status" value="1"/>
</dbReference>
<sequence length="454" mass="51062">MALKTPAPLAFHASDRALEKGFDRLKQQALFWVFEGYPVGDYYEAALPMRDAFCMRDTSHQAIGAQVLGLGRHNLNMVRKFAAALDPCRDYCSYWEIDRYDRPCPVDYTNDADFWYNLPANFDLVDAIWRLYRFSGDENYLYDGAIARFCAQSMEEYVRAWDRDGDGIPDRDPKAGRRGIGSYDESGESFTSVKVGSDLVASMIRAYASYARMCECRHQREAARIYEKRGQALKARLEQDWYREGRGYASALSQENEYLFHGSGEMTLLYWGVAEGERAQPILDEISHGYEDMIIERFSHVPEILWKYGRNDAALAALRRAMRPDLPRREYPEASFCAIGALATGLMGLEPDAISGRVATLSRLPRGAWAALEHASALDGCCSVEHGDGESTFINEGTRPVLWRARFLAPGAPCVEGMEFAGGEEVLPFSRETVRFAEVTVPAGASARAFLRPQ</sequence>